<evidence type="ECO:0000256" key="1">
    <source>
        <dbReference type="SAM" id="MobiDB-lite"/>
    </source>
</evidence>
<organism evidence="2 3">
    <name type="scientific">Rhodopirellula europaea SH398</name>
    <dbReference type="NCBI Taxonomy" id="1263868"/>
    <lineage>
        <taxon>Bacteria</taxon>
        <taxon>Pseudomonadati</taxon>
        <taxon>Planctomycetota</taxon>
        <taxon>Planctomycetia</taxon>
        <taxon>Pirellulales</taxon>
        <taxon>Pirellulaceae</taxon>
        <taxon>Rhodopirellula</taxon>
    </lineage>
</organism>
<accession>M5SCX4</accession>
<proteinExistence type="predicted"/>
<gene>
    <name evidence="2" type="ORF">RESH_03878</name>
</gene>
<reference evidence="2 3" key="1">
    <citation type="journal article" date="2013" name="Mar. Genomics">
        <title>Expression of sulfatases in Rhodopirellula baltica and the diversity of sulfatases in the genus Rhodopirellula.</title>
        <authorList>
            <person name="Wegner C.E."/>
            <person name="Richter-Heitmann T."/>
            <person name="Klindworth A."/>
            <person name="Klockow C."/>
            <person name="Richter M."/>
            <person name="Achstetter T."/>
            <person name="Glockner F.O."/>
            <person name="Harder J."/>
        </authorList>
    </citation>
    <scope>NUCLEOTIDE SEQUENCE [LARGE SCALE GENOMIC DNA]</scope>
    <source>
        <strain evidence="2 3">SH398</strain>
    </source>
</reference>
<name>M5SCX4_9BACT</name>
<dbReference type="EMBL" id="ANOF01000124">
    <property type="protein sequence ID" value="EMI25527.1"/>
    <property type="molecule type" value="Genomic_DNA"/>
</dbReference>
<sequence>MDIHRSVISRDFIGCCQRRIAFSQSLSMQRQDDSEQHGHNQNRSPVQRRDRLHAIRNQRSASEGFLIGVRVKNHVAATNAI</sequence>
<dbReference type="AlphaFoldDB" id="M5SCX4"/>
<comment type="caution">
    <text evidence="2">The sequence shown here is derived from an EMBL/GenBank/DDBJ whole genome shotgun (WGS) entry which is preliminary data.</text>
</comment>
<evidence type="ECO:0000313" key="2">
    <source>
        <dbReference type="EMBL" id="EMI25527.1"/>
    </source>
</evidence>
<protein>
    <submittedName>
        <fullName evidence="2">Uncharacterized protein</fullName>
    </submittedName>
</protein>
<feature type="region of interest" description="Disordered" evidence="1">
    <location>
        <begin position="26"/>
        <end position="51"/>
    </location>
</feature>
<evidence type="ECO:0000313" key="3">
    <source>
        <dbReference type="Proteomes" id="UP000011996"/>
    </source>
</evidence>
<dbReference type="PATRIC" id="fig|1263868.3.peg.4183"/>
<dbReference type="Proteomes" id="UP000011996">
    <property type="component" value="Unassembled WGS sequence"/>
</dbReference>